<dbReference type="GO" id="GO:0006979">
    <property type="term" value="P:response to oxidative stress"/>
    <property type="evidence" value="ECO:0007669"/>
    <property type="project" value="UniProtKB-ARBA"/>
</dbReference>
<keyword evidence="6 15" id="KW-0863">Zinc-finger</keyword>
<dbReference type="PANTHER" id="PTHR42697">
    <property type="entry name" value="ENDONUCLEASE 8"/>
    <property type="match status" value="1"/>
</dbReference>
<dbReference type="GO" id="GO:0008534">
    <property type="term" value="F:oxidized purine nucleobase lesion DNA N-glycosylase activity"/>
    <property type="evidence" value="ECO:0007669"/>
    <property type="project" value="UniProtKB-ARBA"/>
</dbReference>
<dbReference type="GO" id="GO:0008270">
    <property type="term" value="F:zinc ion binding"/>
    <property type="evidence" value="ECO:0007669"/>
    <property type="project" value="UniProtKB-KW"/>
</dbReference>
<sequence>MPEGHVIHRLADEFTTTFGGRAVTVTSPQGRFDPGRIDGAVLDRGEAVGKHLFIDFATDDVVHIHLGLIGKLRFEPYAAPWGEVRMRVTDGVTTADLRGPQWCRILTPDEKQAVIDTSGPDPLRDDADPAKGYARLRRSGKSLGALLMDQRIAAGVGNIFRAEVLYRHRLDPTVPGRDVDERTWRIVWDDLVGLMHYAVEHGRIDTVRDEHGPEAQGRDPRVDRHGGEVYVYRRAGQPCLVCGTEVRTATLEGRNLYWCPRCQRRRKATPGR</sequence>
<dbReference type="KEGG" id="tdf:H9L22_07975"/>
<evidence type="ECO:0000256" key="2">
    <source>
        <dbReference type="ARBA" id="ARBA00009409"/>
    </source>
</evidence>
<dbReference type="CDD" id="cd08970">
    <property type="entry name" value="AcNei1_N"/>
    <property type="match status" value="1"/>
</dbReference>
<comment type="catalytic activity">
    <reaction evidence="14">
        <text>2'-deoxyribonucleotide-(2'-deoxyribose 5'-phosphate)-2'-deoxyribonucleotide-DNA = a 3'-end 2'-deoxyribonucleotide-(2,3-dehydro-2,3-deoxyribose 5'-phosphate)-DNA + a 5'-end 5'-phospho-2'-deoxyribonucleoside-DNA + H(+)</text>
        <dbReference type="Rhea" id="RHEA:66592"/>
        <dbReference type="Rhea" id="RHEA-COMP:13180"/>
        <dbReference type="Rhea" id="RHEA-COMP:16897"/>
        <dbReference type="Rhea" id="RHEA-COMP:17067"/>
        <dbReference type="ChEBI" id="CHEBI:15378"/>
        <dbReference type="ChEBI" id="CHEBI:136412"/>
        <dbReference type="ChEBI" id="CHEBI:157695"/>
        <dbReference type="ChEBI" id="CHEBI:167181"/>
        <dbReference type="EC" id="4.2.99.18"/>
    </reaction>
</comment>
<keyword evidence="11" id="KW-0456">Lyase</keyword>
<evidence type="ECO:0000313" key="19">
    <source>
        <dbReference type="Proteomes" id="UP000516117"/>
    </source>
</evidence>
<keyword evidence="10" id="KW-0234">DNA repair</keyword>
<dbReference type="PROSITE" id="PS51066">
    <property type="entry name" value="ZF_FPG_2"/>
    <property type="match status" value="1"/>
</dbReference>
<evidence type="ECO:0000256" key="12">
    <source>
        <dbReference type="ARBA" id="ARBA00023268"/>
    </source>
</evidence>
<dbReference type="InterPro" id="IPR010663">
    <property type="entry name" value="Znf_FPG/IleRS"/>
</dbReference>
<evidence type="ECO:0000256" key="1">
    <source>
        <dbReference type="ARBA" id="ARBA00001947"/>
    </source>
</evidence>
<dbReference type="InterPro" id="IPR015886">
    <property type="entry name" value="H2TH_FPG"/>
</dbReference>
<dbReference type="EC" id="4.2.99.18" evidence="3"/>
<dbReference type="InterPro" id="IPR000214">
    <property type="entry name" value="Znf_DNA_glyclase/AP_lyase"/>
</dbReference>
<keyword evidence="5" id="KW-0227">DNA damage</keyword>
<keyword evidence="13" id="KW-0326">Glycosidase</keyword>
<evidence type="ECO:0000256" key="3">
    <source>
        <dbReference type="ARBA" id="ARBA00012720"/>
    </source>
</evidence>
<evidence type="ECO:0000256" key="14">
    <source>
        <dbReference type="ARBA" id="ARBA00044632"/>
    </source>
</evidence>
<dbReference type="InterPro" id="IPR012319">
    <property type="entry name" value="FPG_cat"/>
</dbReference>
<name>A0A7H0H9H3_9ACTN</name>
<evidence type="ECO:0000256" key="7">
    <source>
        <dbReference type="ARBA" id="ARBA00022801"/>
    </source>
</evidence>
<comment type="similarity">
    <text evidence="2">Belongs to the FPG family.</text>
</comment>
<evidence type="ECO:0000259" key="17">
    <source>
        <dbReference type="PROSITE" id="PS51068"/>
    </source>
</evidence>
<dbReference type="Proteomes" id="UP000516117">
    <property type="component" value="Chromosome"/>
</dbReference>
<keyword evidence="9" id="KW-0238">DNA-binding</keyword>
<keyword evidence="4" id="KW-0479">Metal-binding</keyword>
<dbReference type="GO" id="GO:0006284">
    <property type="term" value="P:base-excision repair"/>
    <property type="evidence" value="ECO:0007669"/>
    <property type="project" value="InterPro"/>
</dbReference>
<evidence type="ECO:0000256" key="10">
    <source>
        <dbReference type="ARBA" id="ARBA00023204"/>
    </source>
</evidence>
<dbReference type="PANTHER" id="PTHR42697:SF3">
    <property type="entry name" value="ENDONUCLEASE 8 1"/>
    <property type="match status" value="1"/>
</dbReference>
<evidence type="ECO:0000256" key="4">
    <source>
        <dbReference type="ARBA" id="ARBA00022723"/>
    </source>
</evidence>
<evidence type="ECO:0000259" key="16">
    <source>
        <dbReference type="PROSITE" id="PS51066"/>
    </source>
</evidence>
<dbReference type="SUPFAM" id="SSF81624">
    <property type="entry name" value="N-terminal domain of MutM-like DNA repair proteins"/>
    <property type="match status" value="1"/>
</dbReference>
<dbReference type="RefSeq" id="WP_187722282.1">
    <property type="nucleotide sequence ID" value="NZ_BAABBL010000019.1"/>
</dbReference>
<dbReference type="SMART" id="SM00898">
    <property type="entry name" value="Fapy_DNA_glyco"/>
    <property type="match status" value="1"/>
</dbReference>
<dbReference type="Gene3D" id="3.20.190.10">
    <property type="entry name" value="MutM-like, N-terminal"/>
    <property type="match status" value="1"/>
</dbReference>
<organism evidence="18 19">
    <name type="scientific">Tessaracoccus defluvii</name>
    <dbReference type="NCBI Taxonomy" id="1285901"/>
    <lineage>
        <taxon>Bacteria</taxon>
        <taxon>Bacillati</taxon>
        <taxon>Actinomycetota</taxon>
        <taxon>Actinomycetes</taxon>
        <taxon>Propionibacteriales</taxon>
        <taxon>Propionibacteriaceae</taxon>
        <taxon>Tessaracoccus</taxon>
    </lineage>
</organism>
<dbReference type="GO" id="GO:0140078">
    <property type="term" value="F:class I DNA-(apurinic or apyrimidinic site) endonuclease activity"/>
    <property type="evidence" value="ECO:0007669"/>
    <property type="project" value="UniProtKB-EC"/>
</dbReference>
<reference evidence="18 19" key="1">
    <citation type="submission" date="2020-08" db="EMBL/GenBank/DDBJ databases">
        <title>Genome sequence of Tessaracoccus defluvii JCM 17540T.</title>
        <authorList>
            <person name="Hyun D.-W."/>
            <person name="Bae J.-W."/>
        </authorList>
    </citation>
    <scope>NUCLEOTIDE SEQUENCE [LARGE SCALE GENOMIC DNA]</scope>
    <source>
        <strain evidence="18 19">JCM 17540</strain>
    </source>
</reference>
<evidence type="ECO:0000256" key="15">
    <source>
        <dbReference type="PROSITE-ProRule" id="PRU00391"/>
    </source>
</evidence>
<dbReference type="GO" id="GO:0003690">
    <property type="term" value="F:double-stranded DNA binding"/>
    <property type="evidence" value="ECO:0007669"/>
    <property type="project" value="UniProtKB-ARBA"/>
</dbReference>
<dbReference type="InterPro" id="IPR010979">
    <property type="entry name" value="Ribosomal_uS13-like_H2TH"/>
</dbReference>
<proteinExistence type="inferred from homology"/>
<keyword evidence="12" id="KW-0511">Multifunctional enzyme</keyword>
<dbReference type="Pfam" id="PF06827">
    <property type="entry name" value="zf-FPG_IleRS"/>
    <property type="match status" value="1"/>
</dbReference>
<accession>A0A7H0H9H3</accession>
<dbReference type="Pfam" id="PF01149">
    <property type="entry name" value="Fapy_DNA_glyco"/>
    <property type="match status" value="1"/>
</dbReference>
<evidence type="ECO:0000256" key="6">
    <source>
        <dbReference type="ARBA" id="ARBA00022771"/>
    </source>
</evidence>
<dbReference type="SUPFAM" id="SSF57716">
    <property type="entry name" value="Glucocorticoid receptor-like (DNA-binding domain)"/>
    <property type="match status" value="1"/>
</dbReference>
<dbReference type="PROSITE" id="PS51068">
    <property type="entry name" value="FPG_CAT"/>
    <property type="match status" value="1"/>
</dbReference>
<dbReference type="EMBL" id="CP060789">
    <property type="protein sequence ID" value="QNP57189.1"/>
    <property type="molecule type" value="Genomic_DNA"/>
</dbReference>
<dbReference type="GO" id="GO:0000703">
    <property type="term" value="F:oxidized pyrimidine nucleobase lesion DNA N-glycosylase activity"/>
    <property type="evidence" value="ECO:0007669"/>
    <property type="project" value="TreeGrafter"/>
</dbReference>
<comment type="cofactor">
    <cofactor evidence="1">
        <name>Zn(2+)</name>
        <dbReference type="ChEBI" id="CHEBI:29105"/>
    </cofactor>
</comment>
<dbReference type="PROSITE" id="PS01242">
    <property type="entry name" value="ZF_FPG_1"/>
    <property type="match status" value="1"/>
</dbReference>
<evidence type="ECO:0000256" key="8">
    <source>
        <dbReference type="ARBA" id="ARBA00022833"/>
    </source>
</evidence>
<feature type="domain" description="Formamidopyrimidine-DNA glycosylase catalytic" evidence="17">
    <location>
        <begin position="2"/>
        <end position="95"/>
    </location>
</feature>
<evidence type="ECO:0000256" key="9">
    <source>
        <dbReference type="ARBA" id="ARBA00023125"/>
    </source>
</evidence>
<dbReference type="SUPFAM" id="SSF46946">
    <property type="entry name" value="S13-like H2TH domain"/>
    <property type="match status" value="1"/>
</dbReference>
<gene>
    <name evidence="18" type="ORF">H9L22_07975</name>
</gene>
<dbReference type="Pfam" id="PF06831">
    <property type="entry name" value="H2TH"/>
    <property type="match status" value="1"/>
</dbReference>
<dbReference type="Gene3D" id="1.10.8.50">
    <property type="match status" value="1"/>
</dbReference>
<evidence type="ECO:0000256" key="11">
    <source>
        <dbReference type="ARBA" id="ARBA00023239"/>
    </source>
</evidence>
<evidence type="ECO:0000256" key="5">
    <source>
        <dbReference type="ARBA" id="ARBA00022763"/>
    </source>
</evidence>
<dbReference type="AlphaFoldDB" id="A0A7H0H9H3"/>
<keyword evidence="19" id="KW-1185">Reference proteome</keyword>
<dbReference type="GO" id="GO:0003684">
    <property type="term" value="F:damaged DNA binding"/>
    <property type="evidence" value="ECO:0007669"/>
    <property type="project" value="InterPro"/>
</dbReference>
<dbReference type="InterPro" id="IPR035937">
    <property type="entry name" value="FPG_N"/>
</dbReference>
<keyword evidence="8" id="KW-0862">Zinc</keyword>
<evidence type="ECO:0000256" key="13">
    <source>
        <dbReference type="ARBA" id="ARBA00023295"/>
    </source>
</evidence>
<dbReference type="FunFam" id="1.10.8.50:FF:000003">
    <property type="entry name" value="Formamidopyrimidine-DNA glycosylase"/>
    <property type="match status" value="1"/>
</dbReference>
<dbReference type="SMART" id="SM01232">
    <property type="entry name" value="H2TH"/>
    <property type="match status" value="1"/>
</dbReference>
<feature type="domain" description="FPG-type" evidence="16">
    <location>
        <begin position="230"/>
        <end position="264"/>
    </location>
</feature>
<dbReference type="InterPro" id="IPR015887">
    <property type="entry name" value="DNA_glyclase_Znf_dom_DNA_BS"/>
</dbReference>
<protein>
    <recommendedName>
        <fullName evidence="3">DNA-(apurinic or apyrimidinic site) lyase</fullName>
        <ecNumber evidence="3">4.2.99.18</ecNumber>
    </recommendedName>
</protein>
<evidence type="ECO:0000313" key="18">
    <source>
        <dbReference type="EMBL" id="QNP57189.1"/>
    </source>
</evidence>
<keyword evidence="7" id="KW-0378">Hydrolase</keyword>